<comment type="caution">
    <text evidence="1">The sequence shown here is derived from an EMBL/GenBank/DDBJ whole genome shotgun (WGS) entry which is preliminary data.</text>
</comment>
<evidence type="ECO:0000313" key="2">
    <source>
        <dbReference type="Proteomes" id="UP000326396"/>
    </source>
</evidence>
<evidence type="ECO:0000313" key="1">
    <source>
        <dbReference type="EMBL" id="KAD6455051.1"/>
    </source>
</evidence>
<accession>A0A5N6PLZ7</accession>
<dbReference type="AlphaFoldDB" id="A0A5N6PLZ7"/>
<protein>
    <submittedName>
        <fullName evidence="1">Uncharacterized protein</fullName>
    </submittedName>
</protein>
<name>A0A5N6PLZ7_9ASTR</name>
<sequence>MLPNDEEVDLFDFYLFIKAISDYEKYKKEEELGEEFDEQIENKINDQEFEAKEDAVMKEDALLVKQIQDGMIGSKYTFLDDLDYFEDFDDIEDLVIIEDKDPITKN</sequence>
<dbReference type="EMBL" id="SZYD01000004">
    <property type="protein sequence ID" value="KAD6455051.1"/>
    <property type="molecule type" value="Genomic_DNA"/>
</dbReference>
<organism evidence="1 2">
    <name type="scientific">Mikania micrantha</name>
    <name type="common">bitter vine</name>
    <dbReference type="NCBI Taxonomy" id="192012"/>
    <lineage>
        <taxon>Eukaryota</taxon>
        <taxon>Viridiplantae</taxon>
        <taxon>Streptophyta</taxon>
        <taxon>Embryophyta</taxon>
        <taxon>Tracheophyta</taxon>
        <taxon>Spermatophyta</taxon>
        <taxon>Magnoliopsida</taxon>
        <taxon>eudicotyledons</taxon>
        <taxon>Gunneridae</taxon>
        <taxon>Pentapetalae</taxon>
        <taxon>asterids</taxon>
        <taxon>campanulids</taxon>
        <taxon>Asterales</taxon>
        <taxon>Asteraceae</taxon>
        <taxon>Asteroideae</taxon>
        <taxon>Heliantheae alliance</taxon>
        <taxon>Eupatorieae</taxon>
        <taxon>Mikania</taxon>
    </lineage>
</organism>
<proteinExistence type="predicted"/>
<keyword evidence="2" id="KW-1185">Reference proteome</keyword>
<gene>
    <name evidence="1" type="ORF">E3N88_09757</name>
</gene>
<dbReference type="Proteomes" id="UP000326396">
    <property type="component" value="Linkage Group LG12"/>
</dbReference>
<reference evidence="1 2" key="1">
    <citation type="submission" date="2019-05" db="EMBL/GenBank/DDBJ databases">
        <title>Mikania micrantha, genome provides insights into the molecular mechanism of rapid growth.</title>
        <authorList>
            <person name="Liu B."/>
        </authorList>
    </citation>
    <scope>NUCLEOTIDE SEQUENCE [LARGE SCALE GENOMIC DNA]</scope>
    <source>
        <strain evidence="1">NLD-2019</strain>
        <tissue evidence="1">Leaf</tissue>
    </source>
</reference>